<accession>A0ACB6QT76</accession>
<reference evidence="1" key="1">
    <citation type="journal article" date="2020" name="Stud. Mycol.">
        <title>101 Dothideomycetes genomes: a test case for predicting lifestyles and emergence of pathogens.</title>
        <authorList>
            <person name="Haridas S."/>
            <person name="Albert R."/>
            <person name="Binder M."/>
            <person name="Bloem J."/>
            <person name="Labutti K."/>
            <person name="Salamov A."/>
            <person name="Andreopoulos B."/>
            <person name="Baker S."/>
            <person name="Barry K."/>
            <person name="Bills G."/>
            <person name="Bluhm B."/>
            <person name="Cannon C."/>
            <person name="Castanera R."/>
            <person name="Culley D."/>
            <person name="Daum C."/>
            <person name="Ezra D."/>
            <person name="Gonzalez J."/>
            <person name="Henrissat B."/>
            <person name="Kuo A."/>
            <person name="Liang C."/>
            <person name="Lipzen A."/>
            <person name="Lutzoni F."/>
            <person name="Magnuson J."/>
            <person name="Mondo S."/>
            <person name="Nolan M."/>
            <person name="Ohm R."/>
            <person name="Pangilinan J."/>
            <person name="Park H.-J."/>
            <person name="Ramirez L."/>
            <person name="Alfaro M."/>
            <person name="Sun H."/>
            <person name="Tritt A."/>
            <person name="Yoshinaga Y."/>
            <person name="Zwiers L.-H."/>
            <person name="Turgeon B."/>
            <person name="Goodwin S."/>
            <person name="Spatafora J."/>
            <person name="Crous P."/>
            <person name="Grigoriev I."/>
        </authorList>
    </citation>
    <scope>NUCLEOTIDE SEQUENCE</scope>
    <source>
        <strain evidence="1">ATCC 200398</strain>
    </source>
</reference>
<dbReference type="EMBL" id="MU003510">
    <property type="protein sequence ID" value="KAF2469720.1"/>
    <property type="molecule type" value="Genomic_DNA"/>
</dbReference>
<comment type="caution">
    <text evidence="1">The sequence shown here is derived from an EMBL/GenBank/DDBJ whole genome shotgun (WGS) entry which is preliminary data.</text>
</comment>
<evidence type="ECO:0000313" key="1">
    <source>
        <dbReference type="EMBL" id="KAF2469720.1"/>
    </source>
</evidence>
<dbReference type="Proteomes" id="UP000799755">
    <property type="component" value="Unassembled WGS sequence"/>
</dbReference>
<organism evidence="1 2">
    <name type="scientific">Lindgomyces ingoldianus</name>
    <dbReference type="NCBI Taxonomy" id="673940"/>
    <lineage>
        <taxon>Eukaryota</taxon>
        <taxon>Fungi</taxon>
        <taxon>Dikarya</taxon>
        <taxon>Ascomycota</taxon>
        <taxon>Pezizomycotina</taxon>
        <taxon>Dothideomycetes</taxon>
        <taxon>Pleosporomycetidae</taxon>
        <taxon>Pleosporales</taxon>
        <taxon>Lindgomycetaceae</taxon>
        <taxon>Lindgomyces</taxon>
    </lineage>
</organism>
<name>A0ACB6QT76_9PLEO</name>
<sequence length="424" mass="48474">MSPFNLPFPPTIFCTISFATFFAAIRLSRRGRLYLAPLLFGSAVFSVKNSTYLSWVFPGAPSYWNLFMCVWMHHAASVLYIEPFQLPLVSSKGKEAWILAYKIWNDPQRQLKWSTYLQKKNPEPTAYTKRFIFVLRRVVKVAICWLLQLRVIGPTVSTYFRLTAADFAPSYHPFVSRLLWPDSGPAITIREIQLRSLMSVYWIWLAFLLLDGANVLLSIFFVAVLRIDTPEEWPPLYGSPLRGSSIRGFWAKFWHRLAGPSCACSGRLITRRIMRLAPHSNYEKVVIAFWTFFVSGVFHAVADWQGGETVMPVGEMQFWLANFAAGAIEMLVVGAVGRRLRDGRLGQALRSNVLRKTIGFVWVFAFFFWVVPMWQYPKFYAAMRPARRVVIREPGFAPESFGESGSARTGNWSAPGIEFISLLD</sequence>
<protein>
    <submittedName>
        <fullName evidence="1">Uncharacterized protein</fullName>
    </submittedName>
</protein>
<keyword evidence="2" id="KW-1185">Reference proteome</keyword>
<proteinExistence type="predicted"/>
<gene>
    <name evidence="1" type="ORF">BDR25DRAFT_227320</name>
</gene>
<evidence type="ECO:0000313" key="2">
    <source>
        <dbReference type="Proteomes" id="UP000799755"/>
    </source>
</evidence>